<dbReference type="CDD" id="cd10910">
    <property type="entry name" value="PIN_limkain_b1_N_like"/>
    <property type="match status" value="1"/>
</dbReference>
<reference evidence="3" key="1">
    <citation type="submission" date="2020-01" db="EMBL/GenBank/DDBJ databases">
        <authorList>
            <person name="Mishra B."/>
        </authorList>
    </citation>
    <scope>NUCLEOTIDE SEQUENCE [LARGE SCALE GENOMIC DNA]</scope>
</reference>
<protein>
    <recommendedName>
        <fullName evidence="2">NYN domain-containing protein</fullName>
    </recommendedName>
</protein>
<organism evidence="3 4">
    <name type="scientific">Microthlaspi erraticum</name>
    <dbReference type="NCBI Taxonomy" id="1685480"/>
    <lineage>
        <taxon>Eukaryota</taxon>
        <taxon>Viridiplantae</taxon>
        <taxon>Streptophyta</taxon>
        <taxon>Embryophyta</taxon>
        <taxon>Tracheophyta</taxon>
        <taxon>Spermatophyta</taxon>
        <taxon>Magnoliopsida</taxon>
        <taxon>eudicotyledons</taxon>
        <taxon>Gunneridae</taxon>
        <taxon>Pentapetalae</taxon>
        <taxon>rosids</taxon>
        <taxon>malvids</taxon>
        <taxon>Brassicales</taxon>
        <taxon>Brassicaceae</taxon>
        <taxon>Coluteocarpeae</taxon>
        <taxon>Microthlaspi</taxon>
    </lineage>
</organism>
<sequence length="219" mass="24882">MDSAPIPFSMESEQDEPKTGVFWDLEDFPIPDDLDPATVLQNIKLALQKSGHHGDVFVWAYLPGGKTFSKHSVKEYEDAGITTISTREDKHARLRRMILDFFLWSLDNEHHPPTGPNILVVTKDMVDRETTFLRVLRLLEIRCYHVLWALPDDNTTESPSWVKSSWHWRILLSGGDPINQTQSSPSVAKDIGHGPVKPSTKAMEMRKIRQITGRGRGRG</sequence>
<evidence type="ECO:0000313" key="3">
    <source>
        <dbReference type="EMBL" id="CAA7039898.1"/>
    </source>
</evidence>
<accession>A0A6D2JJ72</accession>
<dbReference type="InterPro" id="IPR021139">
    <property type="entry name" value="NYN"/>
</dbReference>
<evidence type="ECO:0000256" key="1">
    <source>
        <dbReference type="SAM" id="MobiDB-lite"/>
    </source>
</evidence>
<dbReference type="GO" id="GO:0010468">
    <property type="term" value="P:regulation of gene expression"/>
    <property type="evidence" value="ECO:0007669"/>
    <property type="project" value="InterPro"/>
</dbReference>
<dbReference type="PANTHER" id="PTHR14379">
    <property type="entry name" value="LIMKAIN B LKAP"/>
    <property type="match status" value="1"/>
</dbReference>
<gene>
    <name evidence="3" type="ORF">MERR_LOCUS27133</name>
</gene>
<dbReference type="GO" id="GO:0004540">
    <property type="term" value="F:RNA nuclease activity"/>
    <property type="evidence" value="ECO:0007669"/>
    <property type="project" value="InterPro"/>
</dbReference>
<feature type="region of interest" description="Disordered" evidence="1">
    <location>
        <begin position="182"/>
        <end position="201"/>
    </location>
</feature>
<proteinExistence type="predicted"/>
<dbReference type="Proteomes" id="UP000467841">
    <property type="component" value="Unassembled WGS sequence"/>
</dbReference>
<evidence type="ECO:0000259" key="2">
    <source>
        <dbReference type="Pfam" id="PF01936"/>
    </source>
</evidence>
<dbReference type="OrthoDB" id="1078335at2759"/>
<dbReference type="Pfam" id="PF01936">
    <property type="entry name" value="NYN"/>
    <property type="match status" value="1"/>
</dbReference>
<comment type="caution">
    <text evidence="3">The sequence shown here is derived from an EMBL/GenBank/DDBJ whole genome shotgun (WGS) entry which is preliminary data.</text>
</comment>
<dbReference type="AlphaFoldDB" id="A0A6D2JJ72"/>
<dbReference type="InterPro" id="IPR024768">
    <property type="entry name" value="Marf1"/>
</dbReference>
<name>A0A6D2JJ72_9BRAS</name>
<evidence type="ECO:0000313" key="4">
    <source>
        <dbReference type="Proteomes" id="UP000467841"/>
    </source>
</evidence>
<keyword evidence="4" id="KW-1185">Reference proteome</keyword>
<dbReference type="PANTHER" id="PTHR14379:SF3">
    <property type="entry name" value="MEIOSIS REGULATOR AND MRNA STABILITY FACTOR 1"/>
    <property type="match status" value="1"/>
</dbReference>
<dbReference type="EMBL" id="CACVBM020001218">
    <property type="protein sequence ID" value="CAA7039898.1"/>
    <property type="molecule type" value="Genomic_DNA"/>
</dbReference>
<feature type="domain" description="NYN" evidence="2">
    <location>
        <begin position="18"/>
        <end position="147"/>
    </location>
</feature>
<dbReference type="GO" id="GO:0005777">
    <property type="term" value="C:peroxisome"/>
    <property type="evidence" value="ECO:0007669"/>
    <property type="project" value="InterPro"/>
</dbReference>